<name>A0ABC8RIP7_9AQUA</name>
<reference evidence="2 3" key="1">
    <citation type="submission" date="2024-02" db="EMBL/GenBank/DDBJ databases">
        <authorList>
            <person name="Vignale AGUSTIN F."/>
            <person name="Sosa J E."/>
            <person name="Modenutti C."/>
        </authorList>
    </citation>
    <scope>NUCLEOTIDE SEQUENCE [LARGE SCALE GENOMIC DNA]</scope>
</reference>
<proteinExistence type="predicted"/>
<feature type="region of interest" description="Disordered" evidence="1">
    <location>
        <begin position="1"/>
        <end position="78"/>
    </location>
</feature>
<dbReference type="Proteomes" id="UP001642360">
    <property type="component" value="Unassembled WGS sequence"/>
</dbReference>
<protein>
    <submittedName>
        <fullName evidence="2">Uncharacterized protein</fullName>
    </submittedName>
</protein>
<gene>
    <name evidence="2" type="ORF">ILEXP_LOCUS12629</name>
</gene>
<feature type="non-terminal residue" evidence="2">
    <location>
        <position position="106"/>
    </location>
</feature>
<comment type="caution">
    <text evidence="2">The sequence shown here is derived from an EMBL/GenBank/DDBJ whole genome shotgun (WGS) entry which is preliminary data.</text>
</comment>
<keyword evidence="3" id="KW-1185">Reference proteome</keyword>
<accession>A0ABC8RIP7</accession>
<organism evidence="2 3">
    <name type="scientific">Ilex paraguariensis</name>
    <name type="common">yerba mate</name>
    <dbReference type="NCBI Taxonomy" id="185542"/>
    <lineage>
        <taxon>Eukaryota</taxon>
        <taxon>Viridiplantae</taxon>
        <taxon>Streptophyta</taxon>
        <taxon>Embryophyta</taxon>
        <taxon>Tracheophyta</taxon>
        <taxon>Spermatophyta</taxon>
        <taxon>Magnoliopsida</taxon>
        <taxon>eudicotyledons</taxon>
        <taxon>Gunneridae</taxon>
        <taxon>Pentapetalae</taxon>
        <taxon>asterids</taxon>
        <taxon>campanulids</taxon>
        <taxon>Aquifoliales</taxon>
        <taxon>Aquifoliaceae</taxon>
        <taxon>Ilex</taxon>
    </lineage>
</organism>
<sequence>MWNLPLGDAGGSSRSGMRATLGSSWGRVRATQAMGNAGAREVSASDSPGLQGGARHMLGKPGGARHAPSTSGNAKNALGVPAVEDYRLGICRGELGGTSGGNDGLG</sequence>
<evidence type="ECO:0000313" key="2">
    <source>
        <dbReference type="EMBL" id="CAK9144856.1"/>
    </source>
</evidence>
<dbReference type="AlphaFoldDB" id="A0ABC8RIP7"/>
<dbReference type="EMBL" id="CAUOFW020001425">
    <property type="protein sequence ID" value="CAK9144856.1"/>
    <property type="molecule type" value="Genomic_DNA"/>
</dbReference>
<evidence type="ECO:0000313" key="3">
    <source>
        <dbReference type="Proteomes" id="UP001642360"/>
    </source>
</evidence>
<evidence type="ECO:0000256" key="1">
    <source>
        <dbReference type="SAM" id="MobiDB-lite"/>
    </source>
</evidence>